<reference evidence="9" key="1">
    <citation type="journal article" date="2016" name="Genome Announc.">
        <title>Genome sequences of three species of Hanseniaspora isolated from spontaneous wine fermentations.</title>
        <authorList>
            <person name="Sternes P.R."/>
            <person name="Lee D."/>
            <person name="Kutyna D.R."/>
            <person name="Borneman A.R."/>
        </authorList>
    </citation>
    <scope>NUCLEOTIDE SEQUENCE [LARGE SCALE GENOMIC DNA]</scope>
    <source>
        <strain evidence="9">AWRI3578</strain>
    </source>
</reference>
<evidence type="ECO:0000256" key="5">
    <source>
        <dbReference type="SAM" id="MobiDB-lite"/>
    </source>
</evidence>
<evidence type="ECO:0000256" key="2">
    <source>
        <dbReference type="ARBA" id="ARBA00023127"/>
    </source>
</evidence>
<feature type="compositionally biased region" description="Polar residues" evidence="5">
    <location>
        <begin position="102"/>
        <end position="118"/>
    </location>
</feature>
<dbReference type="Proteomes" id="UP000095605">
    <property type="component" value="Unassembled WGS sequence"/>
</dbReference>
<feature type="region of interest" description="Disordered" evidence="5">
    <location>
        <begin position="75"/>
        <end position="169"/>
    </location>
</feature>
<protein>
    <submittedName>
        <fullName evidence="8">G2/mitotic-specific cyclin-4</fullName>
    </submittedName>
</protein>
<name>A0A1E5RT45_9ASCO</name>
<comment type="similarity">
    <text evidence="4">Belongs to the cyclin family.</text>
</comment>
<keyword evidence="1" id="KW-0132">Cell division</keyword>
<feature type="domain" description="Cyclin-like" evidence="6">
    <location>
        <begin position="250"/>
        <end position="334"/>
    </location>
</feature>
<proteinExistence type="inferred from homology"/>
<dbReference type="GO" id="GO:0016538">
    <property type="term" value="F:cyclin-dependent protein serine/threonine kinase regulator activity"/>
    <property type="evidence" value="ECO:0007669"/>
    <property type="project" value="InterPro"/>
</dbReference>
<evidence type="ECO:0000259" key="6">
    <source>
        <dbReference type="SMART" id="SM00385"/>
    </source>
</evidence>
<dbReference type="GO" id="GO:0044772">
    <property type="term" value="P:mitotic cell cycle phase transition"/>
    <property type="evidence" value="ECO:0007669"/>
    <property type="project" value="InterPro"/>
</dbReference>
<feature type="region of interest" description="Disordered" evidence="5">
    <location>
        <begin position="26"/>
        <end position="49"/>
    </location>
</feature>
<dbReference type="Gene3D" id="1.10.472.10">
    <property type="entry name" value="Cyclin-like"/>
    <property type="match status" value="2"/>
</dbReference>
<evidence type="ECO:0000313" key="9">
    <source>
        <dbReference type="Proteomes" id="UP000095605"/>
    </source>
</evidence>
<dbReference type="InterPro" id="IPR039361">
    <property type="entry name" value="Cyclin"/>
</dbReference>
<feature type="compositionally biased region" description="Polar residues" evidence="5">
    <location>
        <begin position="137"/>
        <end position="154"/>
    </location>
</feature>
<evidence type="ECO:0000259" key="7">
    <source>
        <dbReference type="SMART" id="SM01332"/>
    </source>
</evidence>
<dbReference type="FunFam" id="1.10.472.10:FF:000001">
    <property type="entry name" value="G2/mitotic-specific cyclin"/>
    <property type="match status" value="1"/>
</dbReference>
<dbReference type="Pfam" id="PF02984">
    <property type="entry name" value="Cyclin_C"/>
    <property type="match status" value="1"/>
</dbReference>
<dbReference type="InterPro" id="IPR004367">
    <property type="entry name" value="Cyclin_C-dom"/>
</dbReference>
<keyword evidence="3" id="KW-0131">Cell cycle</keyword>
<evidence type="ECO:0000256" key="3">
    <source>
        <dbReference type="ARBA" id="ARBA00023306"/>
    </source>
</evidence>
<sequence length="491" mass="56833">MNYGILGQHADDKVINNIRERIQKQQKLRSMQSVNSFKSGQLSSNSSKLLSNSENVINVKKTAHQALANKNRQVLSEISNTNSRPLRANSYRSLKNKKSSSFEENNPIENIQNKQEIYQDTPDKTSSEPSDVDMDSKNGSNNSVIHQETQQRVLSNSSNRSTSSTSSSVTALNPVYTENDILTIKKINAKFKRFEMSSSDPDRYDPMYAPEYTYEIMSHIETLSNKYLPRENFISYQKDISWGNRRTVLSWLIKSHETMNFLPETLYLTINIFDRMLSSVEISKEKLYLVCAASFFIATKYEEINCLTIADLLKVLNHEYEADEIYMAESFILQTLNFDFGNPGPMTYLRRLSKADMYEKKPRSLAKYLIETTIMDPKLVAAPSRWITAGCYYLSLIILENLTDYARAQSNTGEYLKEEKDENFSIWKEEHIYFSGFCESQLTILASTIAQNCRNWRKTHPVIYDKYKTKSNMYSSILVDKWFEILEDNQE</sequence>
<feature type="domain" description="Cyclin-like" evidence="6">
    <location>
        <begin position="347"/>
        <end position="451"/>
    </location>
</feature>
<dbReference type="InterPro" id="IPR006671">
    <property type="entry name" value="Cyclin_N"/>
</dbReference>
<feature type="compositionally biased region" description="Low complexity" evidence="5">
    <location>
        <begin position="35"/>
        <end position="49"/>
    </location>
</feature>
<evidence type="ECO:0000256" key="4">
    <source>
        <dbReference type="RuleBase" id="RU000383"/>
    </source>
</evidence>
<comment type="caution">
    <text evidence="8">The sequence shown here is derived from an EMBL/GenBank/DDBJ whole genome shotgun (WGS) entry which is preliminary data.</text>
</comment>
<dbReference type="SMART" id="SM00385">
    <property type="entry name" value="CYCLIN"/>
    <property type="match status" value="2"/>
</dbReference>
<dbReference type="AlphaFoldDB" id="A0A1E5RT45"/>
<dbReference type="PROSITE" id="PS00292">
    <property type="entry name" value="CYCLINS"/>
    <property type="match status" value="1"/>
</dbReference>
<dbReference type="PIRSF" id="PIRSF001771">
    <property type="entry name" value="Cyclin_A_B_D_E"/>
    <property type="match status" value="1"/>
</dbReference>
<accession>A0A1E5RT45</accession>
<dbReference type="InterPro" id="IPR046965">
    <property type="entry name" value="Cyclin_A/B-like"/>
</dbReference>
<dbReference type="InterPro" id="IPR036915">
    <property type="entry name" value="Cyclin-like_sf"/>
</dbReference>
<dbReference type="InterPro" id="IPR048258">
    <property type="entry name" value="Cyclins_cyclin-box"/>
</dbReference>
<dbReference type="GO" id="GO:0051301">
    <property type="term" value="P:cell division"/>
    <property type="evidence" value="ECO:0007669"/>
    <property type="project" value="UniProtKB-KW"/>
</dbReference>
<dbReference type="Pfam" id="PF00134">
    <property type="entry name" value="Cyclin_N"/>
    <property type="match status" value="1"/>
</dbReference>
<dbReference type="SMART" id="SM01332">
    <property type="entry name" value="Cyclin_C"/>
    <property type="match status" value="1"/>
</dbReference>
<dbReference type="InterPro" id="IPR013763">
    <property type="entry name" value="Cyclin-like_dom"/>
</dbReference>
<dbReference type="PANTHER" id="PTHR10177">
    <property type="entry name" value="CYCLINS"/>
    <property type="match status" value="1"/>
</dbReference>
<feature type="compositionally biased region" description="Polar residues" evidence="5">
    <location>
        <begin position="75"/>
        <end position="84"/>
    </location>
</feature>
<feature type="domain" description="Cyclin C-terminal" evidence="7">
    <location>
        <begin position="343"/>
        <end position="481"/>
    </location>
</feature>
<dbReference type="OrthoDB" id="5590282at2759"/>
<dbReference type="SUPFAM" id="SSF47954">
    <property type="entry name" value="Cyclin-like"/>
    <property type="match status" value="2"/>
</dbReference>
<keyword evidence="2 4" id="KW-0195">Cyclin</keyword>
<feature type="compositionally biased region" description="Low complexity" evidence="5">
    <location>
        <begin position="155"/>
        <end position="168"/>
    </location>
</feature>
<evidence type="ECO:0000313" key="8">
    <source>
        <dbReference type="EMBL" id="OEJ89883.1"/>
    </source>
</evidence>
<evidence type="ECO:0000256" key="1">
    <source>
        <dbReference type="ARBA" id="ARBA00022618"/>
    </source>
</evidence>
<gene>
    <name evidence="8" type="ORF">AWRI3578_g941</name>
</gene>
<keyword evidence="9" id="KW-1185">Reference proteome</keyword>
<organism evidence="8 9">
    <name type="scientific">Hanseniaspora opuntiae</name>
    <dbReference type="NCBI Taxonomy" id="211096"/>
    <lineage>
        <taxon>Eukaryota</taxon>
        <taxon>Fungi</taxon>
        <taxon>Dikarya</taxon>
        <taxon>Ascomycota</taxon>
        <taxon>Saccharomycotina</taxon>
        <taxon>Saccharomycetes</taxon>
        <taxon>Saccharomycodales</taxon>
        <taxon>Saccharomycodaceae</taxon>
        <taxon>Hanseniaspora</taxon>
    </lineage>
</organism>
<dbReference type="EMBL" id="LPNL01000003">
    <property type="protein sequence ID" value="OEJ89883.1"/>
    <property type="molecule type" value="Genomic_DNA"/>
</dbReference>